<evidence type="ECO:0000256" key="2">
    <source>
        <dbReference type="ARBA" id="ARBA00022448"/>
    </source>
</evidence>
<evidence type="ECO:0000313" key="12">
    <source>
        <dbReference type="Proteomes" id="UP000637002"/>
    </source>
</evidence>
<evidence type="ECO:0000256" key="3">
    <source>
        <dbReference type="ARBA" id="ARBA00022475"/>
    </source>
</evidence>
<keyword evidence="6 9" id="KW-1133">Transmembrane helix</keyword>
<evidence type="ECO:0000256" key="7">
    <source>
        <dbReference type="ARBA" id="ARBA00023136"/>
    </source>
</evidence>
<evidence type="ECO:0000256" key="6">
    <source>
        <dbReference type="ARBA" id="ARBA00022989"/>
    </source>
</evidence>
<evidence type="ECO:0000259" key="10">
    <source>
        <dbReference type="Pfam" id="PF04290"/>
    </source>
</evidence>
<dbReference type="GO" id="GO:0005886">
    <property type="term" value="C:plasma membrane"/>
    <property type="evidence" value="ECO:0007669"/>
    <property type="project" value="UniProtKB-SubCell"/>
</dbReference>
<accession>A0A916UWE4</accession>
<keyword evidence="5 9" id="KW-0812">Transmembrane</keyword>
<keyword evidence="12" id="KW-1185">Reference proteome</keyword>
<comment type="subcellular location">
    <subcellularLocation>
        <location evidence="1 9">Cell inner membrane</location>
        <topology evidence="1 9">Multi-pass membrane protein</topology>
    </subcellularLocation>
</comment>
<dbReference type="PANTHER" id="PTHR35011:SF4">
    <property type="entry name" value="SLL1102 PROTEIN"/>
    <property type="match status" value="1"/>
</dbReference>
<keyword evidence="3" id="KW-1003">Cell membrane</keyword>
<comment type="function">
    <text evidence="9">Part of the tripartite ATP-independent periplasmic (TRAP) transport system.</text>
</comment>
<dbReference type="RefSeq" id="WP_188612482.1">
    <property type="nucleotide sequence ID" value="NZ_BMGG01000011.1"/>
</dbReference>
<comment type="similarity">
    <text evidence="8 9">Belongs to the TRAP transporter small permease family.</text>
</comment>
<reference evidence="11" key="2">
    <citation type="submission" date="2020-09" db="EMBL/GenBank/DDBJ databases">
        <authorList>
            <person name="Sun Q."/>
            <person name="Zhou Y."/>
        </authorList>
    </citation>
    <scope>NUCLEOTIDE SEQUENCE</scope>
    <source>
        <strain evidence="11">CGMCC 1.12919</strain>
    </source>
</reference>
<dbReference type="InterPro" id="IPR055348">
    <property type="entry name" value="DctQ"/>
</dbReference>
<protein>
    <recommendedName>
        <fullName evidence="9">TRAP transporter small permease protein</fullName>
    </recommendedName>
</protein>
<comment type="subunit">
    <text evidence="9">The complex comprises the extracytoplasmic solute receptor protein and the two transmembrane proteins.</text>
</comment>
<feature type="transmembrane region" description="Helical" evidence="9">
    <location>
        <begin position="134"/>
        <end position="151"/>
    </location>
</feature>
<evidence type="ECO:0000256" key="8">
    <source>
        <dbReference type="ARBA" id="ARBA00038436"/>
    </source>
</evidence>
<name>A0A916UWE4_9HYPH</name>
<sequence>MQGLLRLSRGIDFVSKQVGGLANWMVLITVLVSAGNATIRYLFNSSSNSWLEIQWYLFGALVLLGASYTLQRNEHVRVDLIYSSVSDQGRLWIDAVGFTLFLLPVTIFLTWLTWPFFLASFRSGEYGLNAGGLIQWPIKLMLPLGFGLLTLQGLSELIKRVAALTGSVAIDTHYEKPLQ</sequence>
<dbReference type="Pfam" id="PF04290">
    <property type="entry name" value="DctQ"/>
    <property type="match status" value="1"/>
</dbReference>
<dbReference type="EMBL" id="BMGG01000011">
    <property type="protein sequence ID" value="GGC91239.1"/>
    <property type="molecule type" value="Genomic_DNA"/>
</dbReference>
<evidence type="ECO:0000256" key="5">
    <source>
        <dbReference type="ARBA" id="ARBA00022692"/>
    </source>
</evidence>
<dbReference type="InterPro" id="IPR007387">
    <property type="entry name" value="TRAP_DctQ"/>
</dbReference>
<dbReference type="AlphaFoldDB" id="A0A916UWE4"/>
<evidence type="ECO:0000256" key="9">
    <source>
        <dbReference type="RuleBase" id="RU369079"/>
    </source>
</evidence>
<feature type="domain" description="Tripartite ATP-independent periplasmic transporters DctQ component" evidence="10">
    <location>
        <begin position="31"/>
        <end position="161"/>
    </location>
</feature>
<feature type="transmembrane region" description="Helical" evidence="9">
    <location>
        <begin position="53"/>
        <end position="70"/>
    </location>
</feature>
<feature type="transmembrane region" description="Helical" evidence="9">
    <location>
        <begin position="91"/>
        <end position="114"/>
    </location>
</feature>
<dbReference type="GO" id="GO:0022857">
    <property type="term" value="F:transmembrane transporter activity"/>
    <property type="evidence" value="ECO:0007669"/>
    <property type="project" value="UniProtKB-UniRule"/>
</dbReference>
<gene>
    <name evidence="11" type="ORF">GCM10010994_56260</name>
</gene>
<keyword evidence="4 9" id="KW-0997">Cell inner membrane</keyword>
<evidence type="ECO:0000256" key="4">
    <source>
        <dbReference type="ARBA" id="ARBA00022519"/>
    </source>
</evidence>
<proteinExistence type="inferred from homology"/>
<organism evidence="11 12">
    <name type="scientific">Chelatococcus reniformis</name>
    <dbReference type="NCBI Taxonomy" id="1494448"/>
    <lineage>
        <taxon>Bacteria</taxon>
        <taxon>Pseudomonadati</taxon>
        <taxon>Pseudomonadota</taxon>
        <taxon>Alphaproteobacteria</taxon>
        <taxon>Hyphomicrobiales</taxon>
        <taxon>Chelatococcaceae</taxon>
        <taxon>Chelatococcus</taxon>
    </lineage>
</organism>
<keyword evidence="2 9" id="KW-0813">Transport</keyword>
<feature type="transmembrane region" description="Helical" evidence="9">
    <location>
        <begin position="21"/>
        <end position="41"/>
    </location>
</feature>
<evidence type="ECO:0000256" key="1">
    <source>
        <dbReference type="ARBA" id="ARBA00004429"/>
    </source>
</evidence>
<evidence type="ECO:0000313" key="11">
    <source>
        <dbReference type="EMBL" id="GGC91239.1"/>
    </source>
</evidence>
<comment type="caution">
    <text evidence="11">The sequence shown here is derived from an EMBL/GenBank/DDBJ whole genome shotgun (WGS) entry which is preliminary data.</text>
</comment>
<dbReference type="PANTHER" id="PTHR35011">
    <property type="entry name" value="2,3-DIKETO-L-GULONATE TRAP TRANSPORTER SMALL PERMEASE PROTEIN YIAM"/>
    <property type="match status" value="1"/>
</dbReference>
<dbReference type="Proteomes" id="UP000637002">
    <property type="component" value="Unassembled WGS sequence"/>
</dbReference>
<keyword evidence="7 9" id="KW-0472">Membrane</keyword>
<reference evidence="11" key="1">
    <citation type="journal article" date="2014" name="Int. J. Syst. Evol. Microbiol.">
        <title>Complete genome sequence of Corynebacterium casei LMG S-19264T (=DSM 44701T), isolated from a smear-ripened cheese.</title>
        <authorList>
            <consortium name="US DOE Joint Genome Institute (JGI-PGF)"/>
            <person name="Walter F."/>
            <person name="Albersmeier A."/>
            <person name="Kalinowski J."/>
            <person name="Ruckert C."/>
        </authorList>
    </citation>
    <scope>NUCLEOTIDE SEQUENCE</scope>
    <source>
        <strain evidence="11">CGMCC 1.12919</strain>
    </source>
</reference>